<evidence type="ECO:0000313" key="1">
    <source>
        <dbReference type="EMBL" id="KAI8569398.1"/>
    </source>
</evidence>
<keyword evidence="2" id="KW-1185">Reference proteome</keyword>
<gene>
    <name evidence="1" type="ORF">RHMOL_Rhmol02G0275900</name>
</gene>
<dbReference type="Proteomes" id="UP001062846">
    <property type="component" value="Chromosome 2"/>
</dbReference>
<comment type="caution">
    <text evidence="1">The sequence shown here is derived from an EMBL/GenBank/DDBJ whole genome shotgun (WGS) entry which is preliminary data.</text>
</comment>
<sequence>MGLVDGGCRREGETVLDDIIIRGTVDHVRAAKKVSGKWSRKGDLTGNKWRGAIEGLILRDKEHSTVLCTLESSDRASDSSDLISATNDRESFNVEMRSKLSDGQSETQRFLPRSGRPSHLSTRGSTGEA</sequence>
<evidence type="ECO:0000313" key="2">
    <source>
        <dbReference type="Proteomes" id="UP001062846"/>
    </source>
</evidence>
<protein>
    <submittedName>
        <fullName evidence="1">Uncharacterized protein</fullName>
    </submittedName>
</protein>
<organism evidence="1 2">
    <name type="scientific">Rhododendron molle</name>
    <name type="common">Chinese azalea</name>
    <name type="synonym">Azalea mollis</name>
    <dbReference type="NCBI Taxonomy" id="49168"/>
    <lineage>
        <taxon>Eukaryota</taxon>
        <taxon>Viridiplantae</taxon>
        <taxon>Streptophyta</taxon>
        <taxon>Embryophyta</taxon>
        <taxon>Tracheophyta</taxon>
        <taxon>Spermatophyta</taxon>
        <taxon>Magnoliopsida</taxon>
        <taxon>eudicotyledons</taxon>
        <taxon>Gunneridae</taxon>
        <taxon>Pentapetalae</taxon>
        <taxon>asterids</taxon>
        <taxon>Ericales</taxon>
        <taxon>Ericaceae</taxon>
        <taxon>Ericoideae</taxon>
        <taxon>Rhodoreae</taxon>
        <taxon>Rhododendron</taxon>
    </lineage>
</organism>
<reference evidence="1" key="1">
    <citation type="submission" date="2022-02" db="EMBL/GenBank/DDBJ databases">
        <title>Plant Genome Project.</title>
        <authorList>
            <person name="Zhang R.-G."/>
        </authorList>
    </citation>
    <scope>NUCLEOTIDE SEQUENCE</scope>
    <source>
        <strain evidence="1">AT1</strain>
    </source>
</reference>
<accession>A0ACC0PX91</accession>
<dbReference type="EMBL" id="CM046389">
    <property type="protein sequence ID" value="KAI8569398.1"/>
    <property type="molecule type" value="Genomic_DNA"/>
</dbReference>
<name>A0ACC0PX91_RHOML</name>
<proteinExistence type="predicted"/>